<proteinExistence type="predicted"/>
<accession>A0A0A3Y1X1</accession>
<dbReference type="AlphaFoldDB" id="A0A0A3Y1X1"/>
<evidence type="ECO:0008006" key="3">
    <source>
        <dbReference type="Google" id="ProtNLM"/>
    </source>
</evidence>
<protein>
    <recommendedName>
        <fullName evidence="3">Helix-turn-helix domain-containing protein</fullName>
    </recommendedName>
</protein>
<dbReference type="EMBL" id="JRPN01000010">
    <property type="protein sequence ID" value="KGT79539.1"/>
    <property type="molecule type" value="Genomic_DNA"/>
</dbReference>
<dbReference type="InterPro" id="IPR036390">
    <property type="entry name" value="WH_DNA-bd_sf"/>
</dbReference>
<dbReference type="SUPFAM" id="SSF46785">
    <property type="entry name" value="Winged helix' DNA-binding domain"/>
    <property type="match status" value="1"/>
</dbReference>
<sequence length="249" mass="27642">MSLQATIWGWKQLNITSTEKIVLLDLCDRANDANVCWPKQKTIANRTRLTERTVCTVLAKLEALKLIHRKSRNVNRKRTSDWITLLIRPLEPPPTAAPPVGPPPADTPSHPTLKNEAVSGDNQNVVQVPTGTNFSVIYHDETPRQNQPLPSFIEPFPEPGRLDVDAIIYAVRTIEGIAVELGPAIDWSAPGINNLAPVATWLMHFDEREVKSCLIKVARRVGNGASKIASWKYFEAEVLNACRADQDDG</sequence>
<dbReference type="RefSeq" id="WP_016845114.1">
    <property type="nucleotide sequence ID" value="NZ_CP081350.1"/>
</dbReference>
<comment type="caution">
    <text evidence="1">The sequence shown here is derived from an EMBL/GenBank/DDBJ whole genome shotgun (WGS) entry which is preliminary data.</text>
</comment>
<name>A0A0A3Y1X1_BRAJP</name>
<evidence type="ECO:0000313" key="1">
    <source>
        <dbReference type="EMBL" id="KGT79539.1"/>
    </source>
</evidence>
<dbReference type="Gene3D" id="1.10.10.10">
    <property type="entry name" value="Winged helix-like DNA-binding domain superfamily/Winged helix DNA-binding domain"/>
    <property type="match status" value="1"/>
</dbReference>
<organism evidence="1 2">
    <name type="scientific">Bradyrhizobium japonicum</name>
    <dbReference type="NCBI Taxonomy" id="375"/>
    <lineage>
        <taxon>Bacteria</taxon>
        <taxon>Pseudomonadati</taxon>
        <taxon>Pseudomonadota</taxon>
        <taxon>Alphaproteobacteria</taxon>
        <taxon>Hyphomicrobiales</taxon>
        <taxon>Nitrobacteraceae</taxon>
        <taxon>Bradyrhizobium</taxon>
    </lineage>
</organism>
<dbReference type="Pfam" id="PF13730">
    <property type="entry name" value="HTH_36"/>
    <property type="match status" value="1"/>
</dbReference>
<evidence type="ECO:0000313" key="2">
    <source>
        <dbReference type="Proteomes" id="UP000030377"/>
    </source>
</evidence>
<dbReference type="InterPro" id="IPR036388">
    <property type="entry name" value="WH-like_DNA-bd_sf"/>
</dbReference>
<gene>
    <name evidence="1" type="ORF">MA20_11720</name>
</gene>
<reference evidence="1 2" key="1">
    <citation type="submission" date="2014-09" db="EMBL/GenBank/DDBJ databases">
        <title>Draft genome of Bradyrhizobium japonicum Is-34.</title>
        <authorList>
            <person name="Tsurumaru H."/>
            <person name="Yamakawa T."/>
            <person name="Hashimoto S."/>
            <person name="Okizaki K."/>
            <person name="Kanesaki Y."/>
            <person name="Yoshikawa H."/>
            <person name="Yajima S."/>
        </authorList>
    </citation>
    <scope>NUCLEOTIDE SEQUENCE [LARGE SCALE GENOMIC DNA]</scope>
    <source>
        <strain evidence="1 2">Is-34</strain>
    </source>
</reference>
<dbReference type="Proteomes" id="UP000030377">
    <property type="component" value="Unassembled WGS sequence"/>
</dbReference>
<dbReference type="GeneID" id="92951725"/>